<dbReference type="AlphaFoldDB" id="A0A8S1N5Q9"/>
<comment type="caution">
    <text evidence="1">The sequence shown here is derived from an EMBL/GenBank/DDBJ whole genome shotgun (WGS) entry which is preliminary data.</text>
</comment>
<sequence length="75" mass="8792">MLIRADQEERGLQMIMKMPDPEESCYMLLKIGQQRHAVQVAINNKKSQLIQDIRQSISDNQAKEQLEMYLSQNDK</sequence>
<organism evidence="1 2">
    <name type="scientific">Paramecium sonneborni</name>
    <dbReference type="NCBI Taxonomy" id="65129"/>
    <lineage>
        <taxon>Eukaryota</taxon>
        <taxon>Sar</taxon>
        <taxon>Alveolata</taxon>
        <taxon>Ciliophora</taxon>
        <taxon>Intramacronucleata</taxon>
        <taxon>Oligohymenophorea</taxon>
        <taxon>Peniculida</taxon>
        <taxon>Parameciidae</taxon>
        <taxon>Paramecium</taxon>
    </lineage>
</organism>
<evidence type="ECO:0000313" key="1">
    <source>
        <dbReference type="EMBL" id="CAD8088098.1"/>
    </source>
</evidence>
<dbReference type="OrthoDB" id="1792at2759"/>
<dbReference type="Proteomes" id="UP000692954">
    <property type="component" value="Unassembled WGS sequence"/>
</dbReference>
<gene>
    <name evidence="1" type="ORF">PSON_ATCC_30995.1.T0520181</name>
</gene>
<protein>
    <submittedName>
        <fullName evidence="1">Uncharacterized protein</fullName>
    </submittedName>
</protein>
<keyword evidence="2" id="KW-1185">Reference proteome</keyword>
<accession>A0A8S1N5Q9</accession>
<name>A0A8S1N5Q9_9CILI</name>
<evidence type="ECO:0000313" key="2">
    <source>
        <dbReference type="Proteomes" id="UP000692954"/>
    </source>
</evidence>
<reference evidence="1" key="1">
    <citation type="submission" date="2021-01" db="EMBL/GenBank/DDBJ databases">
        <authorList>
            <consortium name="Genoscope - CEA"/>
            <person name="William W."/>
        </authorList>
    </citation>
    <scope>NUCLEOTIDE SEQUENCE</scope>
</reference>
<proteinExistence type="predicted"/>
<dbReference type="EMBL" id="CAJJDN010000052">
    <property type="protein sequence ID" value="CAD8088098.1"/>
    <property type="molecule type" value="Genomic_DNA"/>
</dbReference>